<dbReference type="SMART" id="SM00116">
    <property type="entry name" value="CBS"/>
    <property type="match status" value="2"/>
</dbReference>
<accession>A0A0D6MNM0</accession>
<evidence type="ECO:0000259" key="4">
    <source>
        <dbReference type="PROSITE" id="PS51371"/>
    </source>
</evidence>
<evidence type="ECO:0000256" key="1">
    <source>
        <dbReference type="ARBA" id="ARBA00023122"/>
    </source>
</evidence>
<gene>
    <name evidence="5" type="ORF">Tasa_038_027</name>
</gene>
<protein>
    <recommendedName>
        <fullName evidence="7">CBS domain-containing protein</fullName>
    </recommendedName>
</protein>
<keyword evidence="6" id="KW-1185">Reference proteome</keyword>
<dbReference type="InterPro" id="IPR007055">
    <property type="entry name" value="BON_dom"/>
</dbReference>
<dbReference type="RefSeq" id="WP_048849864.1">
    <property type="nucleotide sequence ID" value="NZ_BALE01000038.1"/>
</dbReference>
<evidence type="ECO:0000313" key="6">
    <source>
        <dbReference type="Proteomes" id="UP000032679"/>
    </source>
</evidence>
<evidence type="ECO:0000313" key="5">
    <source>
        <dbReference type="EMBL" id="GAN55046.1"/>
    </source>
</evidence>
<reference evidence="5 6" key="1">
    <citation type="submission" date="2012-10" db="EMBL/GenBank/DDBJ databases">
        <title>Genome sequencing of Tanticharoenia sakaeratensis NBRC 103193.</title>
        <authorList>
            <person name="Azuma Y."/>
            <person name="Hadano H."/>
            <person name="Hirakawa H."/>
            <person name="Matsushita K."/>
        </authorList>
    </citation>
    <scope>NUCLEOTIDE SEQUENCE [LARGE SCALE GENOMIC DNA]</scope>
    <source>
        <strain evidence="5 6">NBRC 103193</strain>
    </source>
</reference>
<dbReference type="Gene3D" id="3.30.1340.30">
    <property type="match status" value="1"/>
</dbReference>
<feature type="domain" description="CBS" evidence="4">
    <location>
        <begin position="7"/>
        <end position="65"/>
    </location>
</feature>
<dbReference type="PANTHER" id="PTHR43080:SF26">
    <property type="entry name" value="REGULATORY PROTEIN"/>
    <property type="match status" value="1"/>
</dbReference>
<feature type="domain" description="BON" evidence="3">
    <location>
        <begin position="154"/>
        <end position="222"/>
    </location>
</feature>
<dbReference type="STRING" id="1231623.Tasa_038_027"/>
<dbReference type="OrthoDB" id="9783590at2"/>
<dbReference type="SUPFAM" id="SSF54631">
    <property type="entry name" value="CBS-domain pair"/>
    <property type="match status" value="1"/>
</dbReference>
<evidence type="ECO:0000259" key="3">
    <source>
        <dbReference type="PROSITE" id="PS50914"/>
    </source>
</evidence>
<dbReference type="Proteomes" id="UP000032679">
    <property type="component" value="Unassembled WGS sequence"/>
</dbReference>
<dbReference type="InterPro" id="IPR051257">
    <property type="entry name" value="Diverse_CBS-Domain"/>
</dbReference>
<dbReference type="InterPro" id="IPR046342">
    <property type="entry name" value="CBS_dom_sf"/>
</dbReference>
<dbReference type="InterPro" id="IPR000644">
    <property type="entry name" value="CBS_dom"/>
</dbReference>
<evidence type="ECO:0000256" key="2">
    <source>
        <dbReference type="PROSITE-ProRule" id="PRU00703"/>
    </source>
</evidence>
<dbReference type="PIRSF" id="PIRSF036990">
    <property type="entry name" value="UCP036990_CBS_BON"/>
    <property type="match status" value="1"/>
</dbReference>
<dbReference type="Gene3D" id="3.10.580.10">
    <property type="entry name" value="CBS-domain"/>
    <property type="match status" value="1"/>
</dbReference>
<sequence>MLARDLMTSDVVTTTPDTDLLTAIDLLLTKRITGLPVCDAHGRLVGILTEGDLLRRSELGTGGDEGGFWFRMSRERRAERYARLHGRHVSAVMTKSVESVAPDDTLVDVVAKMQTQGIRRVTVVDGDRLVGIISRRDIVRALRDRLADAGAPMADQEIVDRITQRLSSERWAPHDVKVTCQAGNVTFTGEARDEADLDGLRAMATGLPGVKAVRLDRVFLQNGLGYARAADIDAGINPPPSRETAAQWFRETGDDEEAS</sequence>
<dbReference type="Pfam" id="PF00571">
    <property type="entry name" value="CBS"/>
    <property type="match status" value="2"/>
</dbReference>
<name>A0A0D6MNM0_9PROT</name>
<dbReference type="PANTHER" id="PTHR43080">
    <property type="entry name" value="CBS DOMAIN-CONTAINING PROTEIN CBSX3, MITOCHONDRIAL"/>
    <property type="match status" value="1"/>
</dbReference>
<comment type="caution">
    <text evidence="5">The sequence shown here is derived from an EMBL/GenBank/DDBJ whole genome shotgun (WGS) entry which is preliminary data.</text>
</comment>
<dbReference type="PROSITE" id="PS51371">
    <property type="entry name" value="CBS"/>
    <property type="match status" value="2"/>
</dbReference>
<dbReference type="AlphaFoldDB" id="A0A0D6MNM0"/>
<evidence type="ECO:0008006" key="7">
    <source>
        <dbReference type="Google" id="ProtNLM"/>
    </source>
</evidence>
<dbReference type="PROSITE" id="PS50914">
    <property type="entry name" value="BON"/>
    <property type="match status" value="1"/>
</dbReference>
<keyword evidence="1 2" id="KW-0129">CBS domain</keyword>
<organism evidence="5 6">
    <name type="scientific">Tanticharoenia sakaeratensis NBRC 103193</name>
    <dbReference type="NCBI Taxonomy" id="1231623"/>
    <lineage>
        <taxon>Bacteria</taxon>
        <taxon>Pseudomonadati</taxon>
        <taxon>Pseudomonadota</taxon>
        <taxon>Alphaproteobacteria</taxon>
        <taxon>Acetobacterales</taxon>
        <taxon>Acetobacteraceae</taxon>
        <taxon>Tanticharoenia</taxon>
    </lineage>
</organism>
<dbReference type="Pfam" id="PF04972">
    <property type="entry name" value="BON"/>
    <property type="match status" value="1"/>
</dbReference>
<dbReference type="EMBL" id="BALE01000038">
    <property type="protein sequence ID" value="GAN55046.1"/>
    <property type="molecule type" value="Genomic_DNA"/>
</dbReference>
<dbReference type="CDD" id="cd04586">
    <property type="entry name" value="CBS_pair_BON_assoc"/>
    <property type="match status" value="1"/>
</dbReference>
<proteinExistence type="predicted"/>
<feature type="domain" description="CBS" evidence="4">
    <location>
        <begin position="93"/>
        <end position="149"/>
    </location>
</feature>
<dbReference type="InterPro" id="IPR017080">
    <property type="entry name" value="UCP036990_CBS_BON"/>
</dbReference>